<sequence length="802" mass="90523">MVGRSVEELSAEFTDPEWREKFAEFSDLMELLGDCIISDSYVVPDEVNAAIKLTESGHAVLDRLTRKDKVNAKDARLMCALTLGHVELFVDIDATDLDRLVAVLHKELLGREIQFPFVWGRDLYDLYASTYEQEKDVLTNEETLKLLRDLPPGVAQYGPFTIGPFGLRRSLSNRGIHGRRRVAAYHCAVPSCHAIHPVMLQTGQGAAINRDREKLGDYLQQDANDPSDWWAFADSLSGSADARYGDQQVGVLLPLIGDVLSDRELRSLVVEVLETKSGQLRDAVSEFAAVKSASEFVDQRSRAELLQLCLIANERAVQVALDKLVRKGTIVVPRGDVRRPVINHQIRSGAFHLRAELGIHGTRFVSDDPGLAILRERRLLNKLYLRDEASDVQELEWQLRGVDVEDLDEKLERYFRTKTPQESLERLVLARKINVVTACHEVGIDDADGLKDEQLIEAILWKLGFPIDVDEDPHASFWLRHQQLSALAQSSTMGNSERFLEIANPYFTGLEGILLDSLAYTAWALMSDHTRSLRPFSYDDGTDREAGLVLLQSIADQEGGDSTFTPDFVSEKVELRNLVESFRRLAKHLESCRSETEKYTRPRPEFPDYDGKTSLKSFVLRSTLPFIDLSRPSQDRIIAGLHSISEVMVAADVFSVRNDYAHYRRNAPDIAKVESALEAIGRSITRLEHLGFCRIVFVPAAVKSDRWGHARHEFIGPRSYEHVFSRPTTLDWMGLPGLDEPQYLMRAASFDDPNEVLRFTRRHNSDFSSDWSDFPKRRRSGPGVKSADGSPSYKEDVEVSAE</sequence>
<name>A0A2M9C0J0_9MICO</name>
<feature type="region of interest" description="Disordered" evidence="1">
    <location>
        <begin position="765"/>
        <end position="802"/>
    </location>
</feature>
<dbReference type="EMBL" id="PGFB01000002">
    <property type="protein sequence ID" value="PJJ63868.1"/>
    <property type="molecule type" value="Genomic_DNA"/>
</dbReference>
<dbReference type="AlphaFoldDB" id="A0A2M9C0J0"/>
<gene>
    <name evidence="2" type="ORF">CLV54_1547</name>
</gene>
<dbReference type="Proteomes" id="UP000230161">
    <property type="component" value="Unassembled WGS sequence"/>
</dbReference>
<comment type="caution">
    <text evidence="2">The sequence shown here is derived from an EMBL/GenBank/DDBJ whole genome shotgun (WGS) entry which is preliminary data.</text>
</comment>
<dbReference type="OrthoDB" id="5174398at2"/>
<feature type="compositionally biased region" description="Basic and acidic residues" evidence="1">
    <location>
        <begin position="793"/>
        <end position="802"/>
    </location>
</feature>
<organism evidence="2 3">
    <name type="scientific">Compostimonas suwonensis</name>
    <dbReference type="NCBI Taxonomy" id="1048394"/>
    <lineage>
        <taxon>Bacteria</taxon>
        <taxon>Bacillati</taxon>
        <taxon>Actinomycetota</taxon>
        <taxon>Actinomycetes</taxon>
        <taxon>Micrococcales</taxon>
        <taxon>Microbacteriaceae</taxon>
        <taxon>Compostimonas</taxon>
    </lineage>
</organism>
<protein>
    <submittedName>
        <fullName evidence="2">Uncharacterized protein</fullName>
    </submittedName>
</protein>
<dbReference type="RefSeq" id="WP_100344318.1">
    <property type="nucleotide sequence ID" value="NZ_PGFB01000002.1"/>
</dbReference>
<evidence type="ECO:0000313" key="3">
    <source>
        <dbReference type="Proteomes" id="UP000230161"/>
    </source>
</evidence>
<accession>A0A2M9C0J0</accession>
<evidence type="ECO:0000313" key="2">
    <source>
        <dbReference type="EMBL" id="PJJ63868.1"/>
    </source>
</evidence>
<reference evidence="2 3" key="1">
    <citation type="submission" date="2017-11" db="EMBL/GenBank/DDBJ databases">
        <title>Genomic Encyclopedia of Archaeal and Bacterial Type Strains, Phase II (KMG-II): From Individual Species to Whole Genera.</title>
        <authorList>
            <person name="Goeker M."/>
        </authorList>
    </citation>
    <scope>NUCLEOTIDE SEQUENCE [LARGE SCALE GENOMIC DNA]</scope>
    <source>
        <strain evidence="2 3">DSM 25625</strain>
    </source>
</reference>
<keyword evidence="3" id="KW-1185">Reference proteome</keyword>
<proteinExistence type="predicted"/>
<evidence type="ECO:0000256" key="1">
    <source>
        <dbReference type="SAM" id="MobiDB-lite"/>
    </source>
</evidence>